<sequence length="533" mass="59997">MSSRIPCFVKEHNWPNSFAFATTTDLDGTVNLKKQPPLTANPRCVLVRSCEDPNRKLFVQLSGPERFQYVLLNARSMEFAGFSDNEEALVESVEPTTCDAVEIAPLSSEDFQVIEANTYEIEGTFLNQCRLVSQGMVIPFFASGGRPVLFKIVKIHPETSKPVLLSAHTELHVAPVANGFIKQSNREEKRNSEAQFSKFNDVYTMNPDKTQPYGSIVYVAISTLRPACPEVFARLHLVSHSAQQDEKLGKLQELLKGHPGHCLVSSGSPLSEYERLVVKRLERTRVKSLREVEVCLDEEVSDRLVELGDPLCISLDREVRKLASDSALLLGNQGTTVRVVVEGTTLPILLCPTFKELSENPHNGKNICFRVTENTRPIFQKSSTEHSTPSEERVVNFGFDVAHKLKEFSFSKQAHRLHRIVAELWMGWPSGKQAEKLKKQLLHEMELCTVRSPAVIFLDGIDLIAQSNRDEEHRMLQIERIFMMLRDLLKSNAHFQFVFTAKSLHSIHPILVGGGGNRFFGLTLEFEDLALVS</sequence>
<dbReference type="GO" id="GO:0007031">
    <property type="term" value="P:peroxisome organization"/>
    <property type="evidence" value="ECO:0007669"/>
    <property type="project" value="InterPro"/>
</dbReference>
<dbReference type="GO" id="GO:0005777">
    <property type="term" value="C:peroxisome"/>
    <property type="evidence" value="ECO:0007669"/>
    <property type="project" value="InterPro"/>
</dbReference>
<feature type="non-terminal residue" evidence="4">
    <location>
        <position position="533"/>
    </location>
</feature>
<evidence type="ECO:0000259" key="3">
    <source>
        <dbReference type="Pfam" id="PF09262"/>
    </source>
</evidence>
<protein>
    <recommendedName>
        <fullName evidence="3">Peroxisomal ATPase PEX1 N-terminal C-lobe domain-containing protein</fullName>
    </recommendedName>
</protein>
<dbReference type="Gene3D" id="3.10.330.10">
    <property type="match status" value="1"/>
</dbReference>
<evidence type="ECO:0000256" key="2">
    <source>
        <dbReference type="ARBA" id="ARBA00022840"/>
    </source>
</evidence>
<keyword evidence="2" id="KW-0067">ATP-binding</keyword>
<comment type="caution">
    <text evidence="4">The sequence shown here is derived from an EMBL/GenBank/DDBJ whole genome shotgun (WGS) entry which is preliminary data.</text>
</comment>
<name>A0AA36CF72_9BILA</name>
<keyword evidence="5" id="KW-1185">Reference proteome</keyword>
<dbReference type="InterPro" id="IPR015342">
    <property type="entry name" value="PEX1-N_C-lobe"/>
</dbReference>
<dbReference type="AlphaFoldDB" id="A0AA36CF72"/>
<dbReference type="Pfam" id="PF09262">
    <property type="entry name" value="PEX-1N"/>
    <property type="match status" value="1"/>
</dbReference>
<reference evidence="4" key="1">
    <citation type="submission" date="2023-06" db="EMBL/GenBank/DDBJ databases">
        <authorList>
            <person name="Delattre M."/>
        </authorList>
    </citation>
    <scope>NUCLEOTIDE SEQUENCE</scope>
    <source>
        <strain evidence="4">AF72</strain>
    </source>
</reference>
<feature type="domain" description="Peroxisomal ATPase PEX1 N-terminal C-lobe" evidence="3">
    <location>
        <begin position="100"/>
        <end position="175"/>
    </location>
</feature>
<evidence type="ECO:0000256" key="1">
    <source>
        <dbReference type="ARBA" id="ARBA00022741"/>
    </source>
</evidence>
<dbReference type="SUPFAM" id="SSF54585">
    <property type="entry name" value="Cdc48 domain 2-like"/>
    <property type="match status" value="1"/>
</dbReference>
<proteinExistence type="predicted"/>
<dbReference type="GO" id="GO:0005524">
    <property type="term" value="F:ATP binding"/>
    <property type="evidence" value="ECO:0007669"/>
    <property type="project" value="UniProtKB-KW"/>
</dbReference>
<keyword evidence="1" id="KW-0547">Nucleotide-binding</keyword>
<organism evidence="4 5">
    <name type="scientific">Mesorhabditis spiculigera</name>
    <dbReference type="NCBI Taxonomy" id="96644"/>
    <lineage>
        <taxon>Eukaryota</taxon>
        <taxon>Metazoa</taxon>
        <taxon>Ecdysozoa</taxon>
        <taxon>Nematoda</taxon>
        <taxon>Chromadorea</taxon>
        <taxon>Rhabditida</taxon>
        <taxon>Rhabditina</taxon>
        <taxon>Rhabditomorpha</taxon>
        <taxon>Rhabditoidea</taxon>
        <taxon>Rhabditidae</taxon>
        <taxon>Mesorhabditinae</taxon>
        <taxon>Mesorhabditis</taxon>
    </lineage>
</organism>
<accession>A0AA36CF72</accession>
<gene>
    <name evidence="4" type="ORF">MSPICULIGERA_LOCUS5531</name>
</gene>
<dbReference type="Proteomes" id="UP001177023">
    <property type="component" value="Unassembled WGS sequence"/>
</dbReference>
<evidence type="ECO:0000313" key="4">
    <source>
        <dbReference type="EMBL" id="CAJ0566954.1"/>
    </source>
</evidence>
<evidence type="ECO:0000313" key="5">
    <source>
        <dbReference type="Proteomes" id="UP001177023"/>
    </source>
</evidence>
<dbReference type="EMBL" id="CATQJA010001362">
    <property type="protein sequence ID" value="CAJ0566954.1"/>
    <property type="molecule type" value="Genomic_DNA"/>
</dbReference>
<dbReference type="InterPro" id="IPR029067">
    <property type="entry name" value="CDC48_domain_2-like_sf"/>
</dbReference>